<sequence>MEAIEAVIHMKEVEKFYGSGNRQVQVLKGINLSINENQVIALKGRSGSGKTTILNLIGALDRPTNGEIYFQGQPLSHLSEKQQSEYRRTKLGFIFQSHGLVPLMTVEENIEFGLRVAGVPRGEWKIRVKDAIELVGLTNRAKHRPFELSGGEQQRVAIARAISVEAPLILADEPTAELNSSMAFHIIQAFKGLVKTKNMTMIMTTHDPAVMEMLDKVYTLEDGRIETI</sequence>
<keyword evidence="1" id="KW-0813">Transport</keyword>
<protein>
    <submittedName>
        <fullName evidence="5">ABC transporter ATP-binding protein</fullName>
    </submittedName>
</protein>
<dbReference type="RefSeq" id="WP_264144632.1">
    <property type="nucleotide sequence ID" value="NZ_JAOYEY010000051.1"/>
</dbReference>
<dbReference type="Pfam" id="PF00005">
    <property type="entry name" value="ABC_tran"/>
    <property type="match status" value="1"/>
</dbReference>
<evidence type="ECO:0000259" key="4">
    <source>
        <dbReference type="PROSITE" id="PS50893"/>
    </source>
</evidence>
<dbReference type="InterPro" id="IPR003439">
    <property type="entry name" value="ABC_transporter-like_ATP-bd"/>
</dbReference>
<dbReference type="InterPro" id="IPR017871">
    <property type="entry name" value="ABC_transporter-like_CS"/>
</dbReference>
<dbReference type="InterPro" id="IPR027417">
    <property type="entry name" value="P-loop_NTPase"/>
</dbReference>
<dbReference type="PANTHER" id="PTHR24220">
    <property type="entry name" value="IMPORT ATP-BINDING PROTEIN"/>
    <property type="match status" value="1"/>
</dbReference>
<comment type="caution">
    <text evidence="5">The sequence shown here is derived from an EMBL/GenBank/DDBJ whole genome shotgun (WGS) entry which is preliminary data.</text>
</comment>
<organism evidence="5 6">
    <name type="scientific">Metabacillus halosaccharovorans</name>
    <dbReference type="NCBI Taxonomy" id="930124"/>
    <lineage>
        <taxon>Bacteria</taxon>
        <taxon>Bacillati</taxon>
        <taxon>Bacillota</taxon>
        <taxon>Bacilli</taxon>
        <taxon>Bacillales</taxon>
        <taxon>Bacillaceae</taxon>
        <taxon>Metabacillus</taxon>
    </lineage>
</organism>
<dbReference type="PROSITE" id="PS50893">
    <property type="entry name" value="ABC_TRANSPORTER_2"/>
    <property type="match status" value="1"/>
</dbReference>
<evidence type="ECO:0000256" key="3">
    <source>
        <dbReference type="ARBA" id="ARBA00022840"/>
    </source>
</evidence>
<feature type="domain" description="ABC transporter" evidence="4">
    <location>
        <begin position="8"/>
        <end position="228"/>
    </location>
</feature>
<keyword evidence="2" id="KW-0547">Nucleotide-binding</keyword>
<proteinExistence type="predicted"/>
<name>A0ABT3DNZ4_9BACI</name>
<dbReference type="PROSITE" id="PS00211">
    <property type="entry name" value="ABC_TRANSPORTER_1"/>
    <property type="match status" value="1"/>
</dbReference>
<dbReference type="SUPFAM" id="SSF52540">
    <property type="entry name" value="P-loop containing nucleoside triphosphate hydrolases"/>
    <property type="match status" value="1"/>
</dbReference>
<keyword evidence="3 5" id="KW-0067">ATP-binding</keyword>
<dbReference type="EMBL" id="JAOYEY010000051">
    <property type="protein sequence ID" value="MCV9888556.1"/>
    <property type="molecule type" value="Genomic_DNA"/>
</dbReference>
<reference evidence="5 6" key="1">
    <citation type="submission" date="2022-10" db="EMBL/GenBank/DDBJ databases">
        <title>Draft genome assembly of moderately radiation resistant bacterium Metabacillus halosaccharovorans.</title>
        <authorList>
            <person name="Pal S."/>
            <person name="Gopinathan A."/>
        </authorList>
    </citation>
    <scope>NUCLEOTIDE SEQUENCE [LARGE SCALE GENOMIC DNA]</scope>
    <source>
        <strain evidence="5 6">VITHBRA001</strain>
    </source>
</reference>
<dbReference type="GO" id="GO:0005524">
    <property type="term" value="F:ATP binding"/>
    <property type="evidence" value="ECO:0007669"/>
    <property type="project" value="UniProtKB-KW"/>
</dbReference>
<dbReference type="Gene3D" id="3.40.50.300">
    <property type="entry name" value="P-loop containing nucleotide triphosphate hydrolases"/>
    <property type="match status" value="1"/>
</dbReference>
<evidence type="ECO:0000313" key="6">
    <source>
        <dbReference type="Proteomes" id="UP001526147"/>
    </source>
</evidence>
<evidence type="ECO:0000256" key="2">
    <source>
        <dbReference type="ARBA" id="ARBA00022741"/>
    </source>
</evidence>
<dbReference type="InterPro" id="IPR003593">
    <property type="entry name" value="AAA+_ATPase"/>
</dbReference>
<dbReference type="SMART" id="SM00382">
    <property type="entry name" value="AAA"/>
    <property type="match status" value="1"/>
</dbReference>
<keyword evidence="6" id="KW-1185">Reference proteome</keyword>
<dbReference type="CDD" id="cd03255">
    <property type="entry name" value="ABC_MJ0796_LolCDE_FtsE"/>
    <property type="match status" value="1"/>
</dbReference>
<dbReference type="InterPro" id="IPR017911">
    <property type="entry name" value="MacB-like_ATP-bd"/>
</dbReference>
<dbReference type="Proteomes" id="UP001526147">
    <property type="component" value="Unassembled WGS sequence"/>
</dbReference>
<evidence type="ECO:0000313" key="5">
    <source>
        <dbReference type="EMBL" id="MCV9888556.1"/>
    </source>
</evidence>
<accession>A0ABT3DNZ4</accession>
<dbReference type="InterPro" id="IPR015854">
    <property type="entry name" value="ABC_transpr_LolD-like"/>
</dbReference>
<gene>
    <name evidence="5" type="ORF">OIH86_23170</name>
</gene>
<evidence type="ECO:0000256" key="1">
    <source>
        <dbReference type="ARBA" id="ARBA00022448"/>
    </source>
</evidence>